<keyword evidence="1" id="KW-0472">Membrane</keyword>
<dbReference type="InterPro" id="IPR027005">
    <property type="entry name" value="PMT-like"/>
</dbReference>
<keyword evidence="1" id="KW-1133">Transmembrane helix</keyword>
<evidence type="ECO:0000313" key="3">
    <source>
        <dbReference type="EMBL" id="KAF6750504.1"/>
    </source>
</evidence>
<comment type="similarity">
    <text evidence="1">Belongs to the glycosyltransferase 39 family.</text>
</comment>
<dbReference type="Pfam" id="PF16192">
    <property type="entry name" value="PMT_4TMC"/>
    <property type="match status" value="1"/>
</dbReference>
<evidence type="ECO:0000259" key="2">
    <source>
        <dbReference type="Pfam" id="PF16192"/>
    </source>
</evidence>
<dbReference type="EMBL" id="JACGCI010000056">
    <property type="protein sequence ID" value="KAF6750504.1"/>
    <property type="molecule type" value="Genomic_DNA"/>
</dbReference>
<comment type="caution">
    <text evidence="3">The sequence shown here is derived from an EMBL/GenBank/DDBJ whole genome shotgun (WGS) entry which is preliminary data.</text>
</comment>
<dbReference type="EC" id="2.4.1.109" evidence="1"/>
<evidence type="ECO:0000313" key="4">
    <source>
        <dbReference type="Proteomes" id="UP000521943"/>
    </source>
</evidence>
<dbReference type="OrthoDB" id="292747at2759"/>
<feature type="transmembrane region" description="Helical" evidence="1">
    <location>
        <begin position="94"/>
        <end position="115"/>
    </location>
</feature>
<keyword evidence="1" id="KW-0812">Transmembrane</keyword>
<dbReference type="GO" id="GO:0004169">
    <property type="term" value="F:dolichyl-phosphate-mannose-protein mannosyltransferase activity"/>
    <property type="evidence" value="ECO:0007669"/>
    <property type="project" value="UniProtKB-UniRule"/>
</dbReference>
<sequence length="193" mass="22658">MTSNNALIPDPDKEDILTSNPFDWPFLHLGLRMCGWRDNQIKYYLMAAPVVWWGSTISLGVALLTFAVYILRWQRTYNEMDARNEWDHLYVGKIALFGWTFHDVPFLIMGCVTYLHHYLPTLYLAVLMFGHILDRFIFSSRRFSTRTNTIVFGVLLSILVATFWWFSGVAIGIDGPVNEHWGLKWRKTWNIYN</sequence>
<feature type="transmembrane region" description="Helical" evidence="1">
    <location>
        <begin position="150"/>
        <end position="173"/>
    </location>
</feature>
<comment type="catalytic activity">
    <reaction evidence="1">
        <text>a di-trans,poly-cis-dolichyl beta-D-mannosyl phosphate + L-seryl-[protein] = 3-O-(alpha-D-mannosyl)-L-seryl-[protein] + a di-trans,poly-cis-dolichyl phosphate + H(+)</text>
        <dbReference type="Rhea" id="RHEA:17377"/>
        <dbReference type="Rhea" id="RHEA-COMP:9863"/>
        <dbReference type="Rhea" id="RHEA-COMP:13546"/>
        <dbReference type="Rhea" id="RHEA-COMP:19498"/>
        <dbReference type="Rhea" id="RHEA-COMP:19501"/>
        <dbReference type="ChEBI" id="CHEBI:15378"/>
        <dbReference type="ChEBI" id="CHEBI:29999"/>
        <dbReference type="ChEBI" id="CHEBI:57683"/>
        <dbReference type="ChEBI" id="CHEBI:58211"/>
        <dbReference type="ChEBI" id="CHEBI:137321"/>
        <dbReference type="EC" id="2.4.1.109"/>
    </reaction>
</comment>
<keyword evidence="1" id="KW-0328">Glycosyltransferase</keyword>
<keyword evidence="1" id="KW-0256">Endoplasmic reticulum</keyword>
<feature type="transmembrane region" description="Helical" evidence="1">
    <location>
        <begin position="50"/>
        <end position="73"/>
    </location>
</feature>
<comment type="caution">
    <text evidence="1">Lacks conserved residue(s) required for the propagation of feature annotation.</text>
</comment>
<proteinExistence type="inferred from homology"/>
<gene>
    <name evidence="3" type="ORF">DFP72DRAFT_910156</name>
</gene>
<organism evidence="3 4">
    <name type="scientific">Ephemerocybe angulata</name>
    <dbReference type="NCBI Taxonomy" id="980116"/>
    <lineage>
        <taxon>Eukaryota</taxon>
        <taxon>Fungi</taxon>
        <taxon>Dikarya</taxon>
        <taxon>Basidiomycota</taxon>
        <taxon>Agaricomycotina</taxon>
        <taxon>Agaricomycetes</taxon>
        <taxon>Agaricomycetidae</taxon>
        <taxon>Agaricales</taxon>
        <taxon>Agaricineae</taxon>
        <taxon>Psathyrellaceae</taxon>
        <taxon>Ephemerocybe</taxon>
    </lineage>
</organism>
<dbReference type="PANTHER" id="PTHR10050:SF46">
    <property type="entry name" value="PROTEIN O-MANNOSYL-TRANSFERASE 2"/>
    <property type="match status" value="1"/>
</dbReference>
<protein>
    <recommendedName>
        <fullName evidence="1">Dolichyl-phosphate-mannose--protein mannosyltransferase</fullName>
        <ecNumber evidence="1">2.4.1.109</ecNumber>
    </recommendedName>
</protein>
<accession>A0A8H6HNY4</accession>
<dbReference type="Proteomes" id="UP000521943">
    <property type="component" value="Unassembled WGS sequence"/>
</dbReference>
<dbReference type="PANTHER" id="PTHR10050">
    <property type="entry name" value="DOLICHYL-PHOSPHATE-MANNOSE--PROTEIN MANNOSYLTRANSFERASE"/>
    <property type="match status" value="1"/>
</dbReference>
<dbReference type="GO" id="GO:0005789">
    <property type="term" value="C:endoplasmic reticulum membrane"/>
    <property type="evidence" value="ECO:0007669"/>
    <property type="project" value="UniProtKB-SubCell"/>
</dbReference>
<keyword evidence="1" id="KW-0808">Transferase</keyword>
<keyword evidence="4" id="KW-1185">Reference proteome</keyword>
<reference evidence="3 4" key="1">
    <citation type="submission" date="2020-07" db="EMBL/GenBank/DDBJ databases">
        <title>Comparative genomics of pyrophilous fungi reveals a link between fire events and developmental genes.</title>
        <authorList>
            <consortium name="DOE Joint Genome Institute"/>
            <person name="Steindorff A.S."/>
            <person name="Carver A."/>
            <person name="Calhoun S."/>
            <person name="Stillman K."/>
            <person name="Liu H."/>
            <person name="Lipzen A."/>
            <person name="Pangilinan J."/>
            <person name="Labutti K."/>
            <person name="Bruns T.D."/>
            <person name="Grigoriev I.V."/>
        </authorList>
    </citation>
    <scope>NUCLEOTIDE SEQUENCE [LARGE SCALE GENOMIC DNA]</scope>
    <source>
        <strain evidence="3 4">CBS 144469</strain>
    </source>
</reference>
<dbReference type="InterPro" id="IPR032421">
    <property type="entry name" value="PMT_4TMC"/>
</dbReference>
<comment type="function">
    <text evidence="1">Transfers mannose from Dol-P-mannose to Ser or Thr residues on proteins.</text>
</comment>
<comment type="catalytic activity">
    <reaction evidence="1">
        <text>a di-trans,poly-cis-dolichyl beta-D-mannosyl phosphate + L-threonyl-[protein] = 3-O-(alpha-D-mannosyl)-L-threonyl-[protein] + a di-trans,poly-cis-dolichyl phosphate + H(+)</text>
        <dbReference type="Rhea" id="RHEA:53396"/>
        <dbReference type="Rhea" id="RHEA-COMP:11060"/>
        <dbReference type="Rhea" id="RHEA-COMP:13547"/>
        <dbReference type="Rhea" id="RHEA-COMP:19498"/>
        <dbReference type="Rhea" id="RHEA-COMP:19501"/>
        <dbReference type="ChEBI" id="CHEBI:15378"/>
        <dbReference type="ChEBI" id="CHEBI:30013"/>
        <dbReference type="ChEBI" id="CHEBI:57683"/>
        <dbReference type="ChEBI" id="CHEBI:58211"/>
        <dbReference type="ChEBI" id="CHEBI:137323"/>
        <dbReference type="EC" id="2.4.1.109"/>
    </reaction>
</comment>
<name>A0A8H6HNY4_9AGAR</name>
<evidence type="ECO:0000256" key="1">
    <source>
        <dbReference type="RuleBase" id="RU367007"/>
    </source>
</evidence>
<feature type="domain" description="Protein O-mannosyl-transferase C-terminal four TM" evidence="2">
    <location>
        <begin position="1"/>
        <end position="189"/>
    </location>
</feature>
<dbReference type="UniPathway" id="UPA00378"/>
<comment type="pathway">
    <text evidence="1">Protein modification; protein glycosylation.</text>
</comment>
<feature type="transmembrane region" description="Helical" evidence="1">
    <location>
        <begin position="121"/>
        <end position="138"/>
    </location>
</feature>
<comment type="subcellular location">
    <subcellularLocation>
        <location evidence="1">Endoplasmic reticulum membrane</location>
        <topology evidence="1">Multi-pass membrane protein</topology>
    </subcellularLocation>
</comment>
<dbReference type="AlphaFoldDB" id="A0A8H6HNY4"/>